<keyword evidence="6" id="KW-1185">Reference proteome</keyword>
<feature type="short sequence motif" description="Histidine triad motif" evidence="2 3">
    <location>
        <begin position="99"/>
        <end position="103"/>
    </location>
</feature>
<dbReference type="PRINTS" id="PR00332">
    <property type="entry name" value="HISTRIAD"/>
</dbReference>
<dbReference type="GO" id="GO:0003824">
    <property type="term" value="F:catalytic activity"/>
    <property type="evidence" value="ECO:0007669"/>
    <property type="project" value="InterPro"/>
</dbReference>
<dbReference type="Proteomes" id="UP000717624">
    <property type="component" value="Unassembled WGS sequence"/>
</dbReference>
<dbReference type="PANTHER" id="PTHR23089">
    <property type="entry name" value="HISTIDINE TRIAD HIT PROTEIN"/>
    <property type="match status" value="1"/>
</dbReference>
<reference evidence="5" key="1">
    <citation type="submission" date="2021-01" db="EMBL/GenBank/DDBJ databases">
        <title>Genomic Encyclopedia of Type Strains, Phase IV (KMG-IV): sequencing the most valuable type-strain genomes for metagenomic binning, comparative biology and taxonomic classification.</title>
        <authorList>
            <person name="Goeker M."/>
        </authorList>
    </citation>
    <scope>NUCLEOTIDE SEQUENCE</scope>
    <source>
        <strain evidence="5">DSM 25523</strain>
    </source>
</reference>
<comment type="caution">
    <text evidence="5">The sequence shown here is derived from an EMBL/GenBank/DDBJ whole genome shotgun (WGS) entry which is preliminary data.</text>
</comment>
<dbReference type="PROSITE" id="PS51084">
    <property type="entry name" value="HIT_2"/>
    <property type="match status" value="1"/>
</dbReference>
<protein>
    <submittedName>
        <fullName evidence="5">Histidine triad (HIT) family protein</fullName>
    </submittedName>
</protein>
<dbReference type="EMBL" id="JAFBEB010000001">
    <property type="protein sequence ID" value="MBM7588801.1"/>
    <property type="molecule type" value="Genomic_DNA"/>
</dbReference>
<dbReference type="InterPro" id="IPR001310">
    <property type="entry name" value="Histidine_triad_HIT"/>
</dbReference>
<dbReference type="InterPro" id="IPR036265">
    <property type="entry name" value="HIT-like_sf"/>
</dbReference>
<sequence>MSADCLFCQIADGRLPARKVYEDDRVLAFHDINPIAPVHILLIPKKHIASLLEIAPEDKELVGHIHMCAQKAAQVAGVEQDGFRVVTNIGKNGQQTVFHLHYHLIGGRQLRWDM</sequence>
<dbReference type="SUPFAM" id="SSF54197">
    <property type="entry name" value="HIT-like"/>
    <property type="match status" value="1"/>
</dbReference>
<accession>A0A938XYJ6</accession>
<name>A0A938XYJ6_9BACL</name>
<evidence type="ECO:0000256" key="2">
    <source>
        <dbReference type="PIRSR" id="PIRSR601310-3"/>
    </source>
</evidence>
<evidence type="ECO:0000256" key="3">
    <source>
        <dbReference type="PROSITE-ProRule" id="PRU00464"/>
    </source>
</evidence>
<dbReference type="Gene3D" id="3.30.428.10">
    <property type="entry name" value="HIT-like"/>
    <property type="match status" value="1"/>
</dbReference>
<evidence type="ECO:0000313" key="6">
    <source>
        <dbReference type="Proteomes" id="UP000717624"/>
    </source>
</evidence>
<dbReference type="AlphaFoldDB" id="A0A938XYJ6"/>
<gene>
    <name evidence="5" type="ORF">JOD01_000387</name>
</gene>
<feature type="active site" description="Tele-AMP-histidine intermediate" evidence="1">
    <location>
        <position position="101"/>
    </location>
</feature>
<dbReference type="CDD" id="cd01276">
    <property type="entry name" value="PKCI_related"/>
    <property type="match status" value="1"/>
</dbReference>
<proteinExistence type="predicted"/>
<evidence type="ECO:0000313" key="5">
    <source>
        <dbReference type="EMBL" id="MBM7588801.1"/>
    </source>
</evidence>
<feature type="domain" description="HIT" evidence="4">
    <location>
        <begin position="6"/>
        <end position="114"/>
    </location>
</feature>
<organism evidence="5 6">
    <name type="scientific">Brevibacillus fulvus</name>
    <dbReference type="NCBI Taxonomy" id="1125967"/>
    <lineage>
        <taxon>Bacteria</taxon>
        <taxon>Bacillati</taxon>
        <taxon>Bacillota</taxon>
        <taxon>Bacilli</taxon>
        <taxon>Bacillales</taxon>
        <taxon>Paenibacillaceae</taxon>
        <taxon>Brevibacillus</taxon>
    </lineage>
</organism>
<dbReference type="InterPro" id="IPR011146">
    <property type="entry name" value="HIT-like"/>
</dbReference>
<dbReference type="RefSeq" id="WP_204516526.1">
    <property type="nucleotide sequence ID" value="NZ_BAABIN010000009.1"/>
</dbReference>
<dbReference type="Pfam" id="PF01230">
    <property type="entry name" value="HIT"/>
    <property type="match status" value="1"/>
</dbReference>
<evidence type="ECO:0000256" key="1">
    <source>
        <dbReference type="PIRSR" id="PIRSR601310-1"/>
    </source>
</evidence>
<evidence type="ECO:0000259" key="4">
    <source>
        <dbReference type="PROSITE" id="PS51084"/>
    </source>
</evidence>